<feature type="signal peptide" evidence="1">
    <location>
        <begin position="1"/>
        <end position="18"/>
    </location>
</feature>
<proteinExistence type="predicted"/>
<protein>
    <submittedName>
        <fullName evidence="2">DUF2860 family protein</fullName>
    </submittedName>
</protein>
<evidence type="ECO:0000313" key="3">
    <source>
        <dbReference type="Proteomes" id="UP001595840"/>
    </source>
</evidence>
<name>A0ABV8V5A7_9GAMM</name>
<sequence>MKYFSIVCLLALPCFALAQSFAPKASGLAGDMLLGVAVLGQQSLVSANDNSEAKLTSLNDKAESTQRVMPALMGNVTYTFDGLSDQVYAGVSRSNAAQGRFSGELGYKHFFDNQSTLILAYIPSLIPEDIWRDPYLVGADRRKTKQTLNAVRGKLERIGGTGFGIELGYGQLDVDDERSGSSVSAEQQALLRRNATYTYSALEFFLPLSRATFITPSLYYFDRDADGDANSYGAIGFEVNATHRRGRHTFVGNIGFEQYDHQTANPIFGQAQADDRVKLFVGYFFATPFGWQDTAFSVIASRHQRDSNIGFFDETGSVFATGLNYAF</sequence>
<keyword evidence="1" id="KW-0732">Signal</keyword>
<dbReference type="Pfam" id="PF11059">
    <property type="entry name" value="DUF2860"/>
    <property type="match status" value="1"/>
</dbReference>
<organism evidence="2 3">
    <name type="scientific">Simiduia curdlanivorans</name>
    <dbReference type="NCBI Taxonomy" id="1492769"/>
    <lineage>
        <taxon>Bacteria</taxon>
        <taxon>Pseudomonadati</taxon>
        <taxon>Pseudomonadota</taxon>
        <taxon>Gammaproteobacteria</taxon>
        <taxon>Cellvibrionales</taxon>
        <taxon>Cellvibrionaceae</taxon>
        <taxon>Simiduia</taxon>
    </lineage>
</organism>
<reference evidence="3" key="1">
    <citation type="journal article" date="2019" name="Int. J. Syst. Evol. Microbiol.">
        <title>The Global Catalogue of Microorganisms (GCM) 10K type strain sequencing project: providing services to taxonomists for standard genome sequencing and annotation.</title>
        <authorList>
            <consortium name="The Broad Institute Genomics Platform"/>
            <consortium name="The Broad Institute Genome Sequencing Center for Infectious Disease"/>
            <person name="Wu L."/>
            <person name="Ma J."/>
        </authorList>
    </citation>
    <scope>NUCLEOTIDE SEQUENCE [LARGE SCALE GENOMIC DNA]</scope>
    <source>
        <strain evidence="3">CECT 8570</strain>
    </source>
</reference>
<dbReference type="Proteomes" id="UP001595840">
    <property type="component" value="Unassembled WGS sequence"/>
</dbReference>
<dbReference type="RefSeq" id="WP_290259335.1">
    <property type="nucleotide sequence ID" value="NZ_JAUFQG010000004.1"/>
</dbReference>
<dbReference type="InterPro" id="IPR016896">
    <property type="entry name" value="DUF2860"/>
</dbReference>
<gene>
    <name evidence="2" type="ORF">ACFOX3_09920</name>
</gene>
<evidence type="ECO:0000256" key="1">
    <source>
        <dbReference type="SAM" id="SignalP"/>
    </source>
</evidence>
<feature type="chain" id="PRO_5046280463" evidence="1">
    <location>
        <begin position="19"/>
        <end position="327"/>
    </location>
</feature>
<dbReference type="EMBL" id="JBHSCX010000008">
    <property type="protein sequence ID" value="MFC4362621.1"/>
    <property type="molecule type" value="Genomic_DNA"/>
</dbReference>
<keyword evidence="3" id="KW-1185">Reference proteome</keyword>
<evidence type="ECO:0000313" key="2">
    <source>
        <dbReference type="EMBL" id="MFC4362621.1"/>
    </source>
</evidence>
<accession>A0ABV8V5A7</accession>
<dbReference type="PIRSF" id="PIRSF028696">
    <property type="entry name" value="UCP028696"/>
    <property type="match status" value="1"/>
</dbReference>
<comment type="caution">
    <text evidence="2">The sequence shown here is derived from an EMBL/GenBank/DDBJ whole genome shotgun (WGS) entry which is preliminary data.</text>
</comment>